<evidence type="ECO:0000313" key="2">
    <source>
        <dbReference type="Proteomes" id="UP000825699"/>
    </source>
</evidence>
<gene>
    <name evidence="1" type="ORF">HFO42_14940</name>
</gene>
<name>A0AAJ1A958_RHILE</name>
<sequence>MSDVASIDPKADAITAAERGGVIPRQIRCNLRYRERFLFHRIEAAAGDQAGRAWP</sequence>
<dbReference type="EMBL" id="JAAXEP010000007">
    <property type="protein sequence ID" value="MBY5629390.1"/>
    <property type="molecule type" value="Genomic_DNA"/>
</dbReference>
<proteinExistence type="predicted"/>
<evidence type="ECO:0000313" key="1">
    <source>
        <dbReference type="EMBL" id="MBY5629390.1"/>
    </source>
</evidence>
<organism evidence="1 2">
    <name type="scientific">Rhizobium leguminosarum</name>
    <dbReference type="NCBI Taxonomy" id="384"/>
    <lineage>
        <taxon>Bacteria</taxon>
        <taxon>Pseudomonadati</taxon>
        <taxon>Pseudomonadota</taxon>
        <taxon>Alphaproteobacteria</taxon>
        <taxon>Hyphomicrobiales</taxon>
        <taxon>Rhizobiaceae</taxon>
        <taxon>Rhizobium/Agrobacterium group</taxon>
        <taxon>Rhizobium</taxon>
    </lineage>
</organism>
<accession>A0AAJ1A958</accession>
<protein>
    <submittedName>
        <fullName evidence="1">Uncharacterized protein</fullName>
    </submittedName>
</protein>
<dbReference type="RefSeq" id="WP_168343537.1">
    <property type="nucleotide sequence ID" value="NZ_CP071399.1"/>
</dbReference>
<dbReference type="Proteomes" id="UP000825699">
    <property type="component" value="Unassembled WGS sequence"/>
</dbReference>
<reference evidence="1" key="1">
    <citation type="submission" date="2020-04" db="EMBL/GenBank/DDBJ databases">
        <title>Global-level population genomics supports evidence of horizontal gene transfer on evolution of Rhizobia in Lentils.</title>
        <authorList>
            <person name="Gai Y."/>
            <person name="Cook D."/>
            <person name="Riely B."/>
        </authorList>
    </citation>
    <scope>NUCLEOTIDE SEQUENCE</scope>
    <source>
        <strain evidence="1">Derici101B</strain>
    </source>
</reference>
<comment type="caution">
    <text evidence="1">The sequence shown here is derived from an EMBL/GenBank/DDBJ whole genome shotgun (WGS) entry which is preliminary data.</text>
</comment>
<dbReference type="AlphaFoldDB" id="A0AAJ1A958"/>